<evidence type="ECO:0000313" key="2">
    <source>
        <dbReference type="Proteomes" id="UP001445335"/>
    </source>
</evidence>
<protein>
    <recommendedName>
        <fullName evidence="3">HEAT repeat-containing protein 1</fullName>
    </recommendedName>
</protein>
<evidence type="ECO:0008006" key="3">
    <source>
        <dbReference type="Google" id="ProtNLM"/>
    </source>
</evidence>
<reference evidence="1 2" key="1">
    <citation type="journal article" date="2024" name="Nat. Commun.">
        <title>Phylogenomics reveals the evolutionary origins of lichenization in chlorophyte algae.</title>
        <authorList>
            <person name="Puginier C."/>
            <person name="Libourel C."/>
            <person name="Otte J."/>
            <person name="Skaloud P."/>
            <person name="Haon M."/>
            <person name="Grisel S."/>
            <person name="Petersen M."/>
            <person name="Berrin J.G."/>
            <person name="Delaux P.M."/>
            <person name="Dal Grande F."/>
            <person name="Keller J."/>
        </authorList>
    </citation>
    <scope>NUCLEOTIDE SEQUENCE [LARGE SCALE GENOMIC DNA]</scope>
    <source>
        <strain evidence="1 2">SAG 245.80</strain>
    </source>
</reference>
<dbReference type="AlphaFoldDB" id="A0AAW1QJV7"/>
<gene>
    <name evidence="1" type="ORF">WJX81_001738</name>
</gene>
<sequence>MPHQVNPALVGAAGLISADVRAHLIFCLAGLALIGLVKCPRTTFQCSAGAQNVLEGITAALLRSELLDAVPTGAKAHAAAVQSGLKVLACAAADGHLDATAAALLRPAGGAADAACLLRPLRAWMADCLLAARPEARAPLLQGLLEGSGASAWDALAALAEDELALPKPDLKPGPAPLARAAAAALLASNRDEVQPAALQRCGALLRRVAAVATASEAERLVLAALAAGGARRVVAVAEVLRRASEAGGGGVAPVPPAWLCERLLRPLARTLDGPDWLARREAAAALHGIHARLWLLFPGAGSDALHGAAYVRLLRSLPRGGDKVLAILAAALGLADALDAAALLAAVRPVQVLALVLAPDTPQSAGC</sequence>
<keyword evidence="2" id="KW-1185">Reference proteome</keyword>
<comment type="caution">
    <text evidence="1">The sequence shown here is derived from an EMBL/GenBank/DDBJ whole genome shotgun (WGS) entry which is preliminary data.</text>
</comment>
<dbReference type="Proteomes" id="UP001445335">
    <property type="component" value="Unassembled WGS sequence"/>
</dbReference>
<accession>A0AAW1QJV7</accession>
<name>A0AAW1QJV7_9CHLO</name>
<proteinExistence type="predicted"/>
<evidence type="ECO:0000313" key="1">
    <source>
        <dbReference type="EMBL" id="KAK9821745.1"/>
    </source>
</evidence>
<organism evidence="1 2">
    <name type="scientific">Elliptochloris bilobata</name>
    <dbReference type="NCBI Taxonomy" id="381761"/>
    <lineage>
        <taxon>Eukaryota</taxon>
        <taxon>Viridiplantae</taxon>
        <taxon>Chlorophyta</taxon>
        <taxon>core chlorophytes</taxon>
        <taxon>Trebouxiophyceae</taxon>
        <taxon>Trebouxiophyceae incertae sedis</taxon>
        <taxon>Elliptochloris clade</taxon>
        <taxon>Elliptochloris</taxon>
    </lineage>
</organism>
<dbReference type="EMBL" id="JALJOU010000097">
    <property type="protein sequence ID" value="KAK9821745.1"/>
    <property type="molecule type" value="Genomic_DNA"/>
</dbReference>